<organism evidence="1 2">
    <name type="scientific">Pseudotenacibaculum haliotis</name>
    <dbReference type="NCBI Taxonomy" id="1862138"/>
    <lineage>
        <taxon>Bacteria</taxon>
        <taxon>Pseudomonadati</taxon>
        <taxon>Bacteroidota</taxon>
        <taxon>Flavobacteriia</taxon>
        <taxon>Flavobacteriales</taxon>
        <taxon>Flavobacteriaceae</taxon>
        <taxon>Pseudotenacibaculum</taxon>
    </lineage>
</organism>
<proteinExistence type="predicted"/>
<name>A0ABW5LSL6_9FLAO</name>
<protein>
    <recommendedName>
        <fullName evidence="3">Peptidase MA-like domain-containing protein</fullName>
    </recommendedName>
</protein>
<dbReference type="RefSeq" id="WP_379665604.1">
    <property type="nucleotide sequence ID" value="NZ_JBHULH010000003.1"/>
</dbReference>
<dbReference type="EMBL" id="JBHULH010000003">
    <property type="protein sequence ID" value="MFD2566894.1"/>
    <property type="molecule type" value="Genomic_DNA"/>
</dbReference>
<comment type="caution">
    <text evidence="1">The sequence shown here is derived from an EMBL/GenBank/DDBJ whole genome shotgun (WGS) entry which is preliminary data.</text>
</comment>
<sequence length="374" mass="43482">MKRTLLFALLFINSFFIWGQIVNIIIDKNVENAEDPNEKEIIKVWSEYLQSGEYKNPETKFWDQSQYQIPDYFLWPVGMKTLKDRTPKVQCTILGVFSVENDHYAIKTALTHINKEGDSVLEAILSVYAKKINGKYLLVNSSQYHKGVWQKEQVGNITYYVHPNHPFDLKAAQKMNAFNEKMAKTFKTNPISFDYFVSNYSREIVRLWGYDYMAKIYIPGQTGGLADINNSIVYAGNNSEYYPHEVVHLYTHQTYDNGYHFWLDEGFATFMAGSGGHDLAWHTQKLKEFLAKNPDFIISFKKLRGYIPNGLHSTEFRYVIGGLICKKIYEKRGMTRLLEGLKTVKTDEELYGFIEKELGIKAKDFTDYIRKTAK</sequence>
<evidence type="ECO:0000313" key="2">
    <source>
        <dbReference type="Proteomes" id="UP001597508"/>
    </source>
</evidence>
<reference evidence="2" key="1">
    <citation type="journal article" date="2019" name="Int. J. Syst. Evol. Microbiol.">
        <title>The Global Catalogue of Microorganisms (GCM) 10K type strain sequencing project: providing services to taxonomists for standard genome sequencing and annotation.</title>
        <authorList>
            <consortium name="The Broad Institute Genomics Platform"/>
            <consortium name="The Broad Institute Genome Sequencing Center for Infectious Disease"/>
            <person name="Wu L."/>
            <person name="Ma J."/>
        </authorList>
    </citation>
    <scope>NUCLEOTIDE SEQUENCE [LARGE SCALE GENOMIC DNA]</scope>
    <source>
        <strain evidence="2">KCTC 52127</strain>
    </source>
</reference>
<gene>
    <name evidence="1" type="ORF">ACFSRZ_05895</name>
</gene>
<keyword evidence="2" id="KW-1185">Reference proteome</keyword>
<evidence type="ECO:0000313" key="1">
    <source>
        <dbReference type="EMBL" id="MFD2566894.1"/>
    </source>
</evidence>
<accession>A0ABW5LSL6</accession>
<dbReference type="Proteomes" id="UP001597508">
    <property type="component" value="Unassembled WGS sequence"/>
</dbReference>
<evidence type="ECO:0008006" key="3">
    <source>
        <dbReference type="Google" id="ProtNLM"/>
    </source>
</evidence>